<feature type="compositionally biased region" description="Basic residues" evidence="1">
    <location>
        <begin position="148"/>
        <end position="172"/>
    </location>
</feature>
<accession>A0A371CZJ9</accession>
<feature type="compositionally biased region" description="Low complexity" evidence="1">
    <location>
        <begin position="182"/>
        <end position="193"/>
    </location>
</feature>
<feature type="region of interest" description="Disordered" evidence="1">
    <location>
        <begin position="44"/>
        <end position="208"/>
    </location>
</feature>
<keyword evidence="3" id="KW-1185">Reference proteome</keyword>
<evidence type="ECO:0000313" key="3">
    <source>
        <dbReference type="Proteomes" id="UP000256964"/>
    </source>
</evidence>
<evidence type="ECO:0000256" key="1">
    <source>
        <dbReference type="SAM" id="MobiDB-lite"/>
    </source>
</evidence>
<organism evidence="2 3">
    <name type="scientific">Lentinus brumalis</name>
    <dbReference type="NCBI Taxonomy" id="2498619"/>
    <lineage>
        <taxon>Eukaryota</taxon>
        <taxon>Fungi</taxon>
        <taxon>Dikarya</taxon>
        <taxon>Basidiomycota</taxon>
        <taxon>Agaricomycotina</taxon>
        <taxon>Agaricomycetes</taxon>
        <taxon>Polyporales</taxon>
        <taxon>Polyporaceae</taxon>
        <taxon>Lentinus</taxon>
    </lineage>
</organism>
<dbReference type="Proteomes" id="UP000256964">
    <property type="component" value="Unassembled WGS sequence"/>
</dbReference>
<evidence type="ECO:0000313" key="2">
    <source>
        <dbReference type="EMBL" id="RDX45697.1"/>
    </source>
</evidence>
<feature type="compositionally biased region" description="Low complexity" evidence="1">
    <location>
        <begin position="94"/>
        <end position="119"/>
    </location>
</feature>
<reference evidence="2 3" key="1">
    <citation type="journal article" date="2018" name="Biotechnol. Biofuels">
        <title>Integrative visual omics of the white-rot fungus Polyporus brumalis exposes the biotechnological potential of its oxidative enzymes for delignifying raw plant biomass.</title>
        <authorList>
            <person name="Miyauchi S."/>
            <person name="Rancon A."/>
            <person name="Drula E."/>
            <person name="Hage H."/>
            <person name="Chaduli D."/>
            <person name="Favel A."/>
            <person name="Grisel S."/>
            <person name="Henrissat B."/>
            <person name="Herpoel-Gimbert I."/>
            <person name="Ruiz-Duenas F.J."/>
            <person name="Chevret D."/>
            <person name="Hainaut M."/>
            <person name="Lin J."/>
            <person name="Wang M."/>
            <person name="Pangilinan J."/>
            <person name="Lipzen A."/>
            <person name="Lesage-Meessen L."/>
            <person name="Navarro D."/>
            <person name="Riley R."/>
            <person name="Grigoriev I.V."/>
            <person name="Zhou S."/>
            <person name="Raouche S."/>
            <person name="Rosso M.N."/>
        </authorList>
    </citation>
    <scope>NUCLEOTIDE SEQUENCE [LARGE SCALE GENOMIC DNA]</scope>
    <source>
        <strain evidence="2 3">BRFM 1820</strain>
    </source>
</reference>
<protein>
    <submittedName>
        <fullName evidence="2">Uncharacterized protein</fullName>
    </submittedName>
</protein>
<dbReference type="EMBL" id="KZ857435">
    <property type="protein sequence ID" value="RDX45697.1"/>
    <property type="molecule type" value="Genomic_DNA"/>
</dbReference>
<feature type="compositionally biased region" description="Basic and acidic residues" evidence="1">
    <location>
        <begin position="287"/>
        <end position="300"/>
    </location>
</feature>
<gene>
    <name evidence="2" type="ORF">OH76DRAFT_943091</name>
</gene>
<feature type="compositionally biased region" description="Acidic residues" evidence="1">
    <location>
        <begin position="123"/>
        <end position="136"/>
    </location>
</feature>
<proteinExistence type="predicted"/>
<dbReference type="AlphaFoldDB" id="A0A371CZJ9"/>
<name>A0A371CZJ9_9APHY</name>
<sequence>MSVVWASKTSALATIEESRGPLLPKAVPPIQFISSNLHLLMQDSKPARSAKRKLPSADVDDGQPVAKRLRTRIAKPKVPAGPPRKSTRLRKSGNTAASANLTLANETGGAEDTATGGAKESVDVDADVAIDVETVEEAPAQEASGPAPKKRATTKTTPRRKATSARKGRAPKKTAVSATPKQAVEQVPQEAAASSSRRVENPASAPSSSDIMAAASSLLMLASVAASSAPTTAVGTPVEGSTCVNTPSVAAQQPPIELTKVDAKLAAPGKASGRRSGKGALRPPAKAPERTSARIREKKAGAGSVQGA</sequence>
<feature type="region of interest" description="Disordered" evidence="1">
    <location>
        <begin position="265"/>
        <end position="308"/>
    </location>
</feature>